<dbReference type="GO" id="GO:0003677">
    <property type="term" value="F:DNA binding"/>
    <property type="evidence" value="ECO:0007669"/>
    <property type="project" value="UniProtKB-KW"/>
</dbReference>
<keyword evidence="2 14" id="KW-0547">Nucleotide-binding</keyword>
<evidence type="ECO:0000256" key="14">
    <source>
        <dbReference type="PROSITE-ProRule" id="PRU00560"/>
    </source>
</evidence>
<evidence type="ECO:0000256" key="13">
    <source>
        <dbReference type="ARBA" id="ARBA00048988"/>
    </source>
</evidence>
<keyword evidence="10" id="KW-0413">Isomerase</keyword>
<evidence type="ECO:0000259" key="16">
    <source>
        <dbReference type="PROSITE" id="PS51198"/>
    </source>
</evidence>
<dbReference type="PANTHER" id="PTHR11070:SF23">
    <property type="entry name" value="RECBCD ENZYME SUBUNIT RECB"/>
    <property type="match status" value="1"/>
</dbReference>
<keyword evidence="3" id="KW-0227">DNA damage</keyword>
<feature type="compositionally biased region" description="Polar residues" evidence="15">
    <location>
        <begin position="1"/>
        <end position="15"/>
    </location>
</feature>
<dbReference type="SUPFAM" id="SSF52540">
    <property type="entry name" value="P-loop containing nucleoside triphosphate hydrolases"/>
    <property type="match status" value="1"/>
</dbReference>
<feature type="region of interest" description="Disordered" evidence="15">
    <location>
        <begin position="1"/>
        <end position="21"/>
    </location>
</feature>
<evidence type="ECO:0000256" key="11">
    <source>
        <dbReference type="ARBA" id="ARBA00034617"/>
    </source>
</evidence>
<keyword evidence="7 14" id="KW-0067">ATP-binding</keyword>
<evidence type="ECO:0000256" key="4">
    <source>
        <dbReference type="ARBA" id="ARBA00022801"/>
    </source>
</evidence>
<keyword evidence="1" id="KW-0540">Nuclease</keyword>
<keyword evidence="9" id="KW-0234">DNA repair</keyword>
<dbReference type="GO" id="GO:0043138">
    <property type="term" value="F:3'-5' DNA helicase activity"/>
    <property type="evidence" value="ECO:0007669"/>
    <property type="project" value="UniProtKB-EC"/>
</dbReference>
<dbReference type="GO" id="GO:0009338">
    <property type="term" value="C:exodeoxyribonuclease V complex"/>
    <property type="evidence" value="ECO:0007669"/>
    <property type="project" value="TreeGrafter"/>
</dbReference>
<dbReference type="InterPro" id="IPR014017">
    <property type="entry name" value="DNA_helicase_UvrD-like_C"/>
</dbReference>
<dbReference type="InterPro" id="IPR011335">
    <property type="entry name" value="Restrct_endonuc-II-like"/>
</dbReference>
<sequence length="1109" mass="120704">MNPAMSMTSSTSAQQPPLDEEDREKIATKLTSTVFVEAGAGSGKTHALVRRIAALVDSGVDIGAIGAITFTEKAAGELRDRLRIALGETAVDSAGTERRNTALDRLDAAPIGTIHSFAARLISEYPIEAGVPPLITVVDELRSRIAFERRWEDAQQALFTDPKADAALRVLLAVGVTLDQLRKVAAALDSNWDRLRAHPPQRQTVPVLDVAPLLRAAELVLERKADCSDPTDKLMGRFTVVEEWRSRLQNVAGSSDLGLIIDVLNSLPATGYLRKGSKKNWGGDVESVQQQFVGLVQHRDALIAGQVSPAVTTVSAVMADVLLAAAKVRQRSGELEYHDLLVHARDLLVGETEADAPARLPLHRRYTHLMLDEFQDTDPVQAEIAVRLAADTSCGVDGWENLPVAPGRLFMVGDPKQSIYRFRRADIATFLAARARADKDPGSLIATLQTNFRSGRPVLDWINQVFADLIQPNGTVQPTYAALAPDPNRPAWDTANGPAVSVIGRNPVTPDENGKVSAARRSQQEAADVAAAIRVATGTGGSPAWRHQTGNKHGFALRPLRLQDICILLPTRTALPYLEDALDSAGIEYRAEASSLVYTTQEVTDLLLALRTLANTADQAALVLTLRSALFACGDDDLFRWKQAGGSWNLYAPTPEGLRDSPVCKALDYLVSLHRELPLISPAELIERIAEDRRVLEAATDSPRYRDTWRRVRFVIDQARAWTEATHGGLRDYLAWAAAQQEENGRIKESIVPETDLHAVRIMTIHASKGLEFPVVILAGAGSAPQHTSEPALWDEAGNLFVRFLKGIETHGYEEAAAVEKVLTEAERRRLLYVACTRAESHLVVSHYSGSDRSLSGLLAQVNTDKRCAPDLELPADLLPLPKARTTAAPVPEWNDWQGSRTQWTAASARLSRTSVTALAKGEVPEVTTEYGVAAGFYAPDGAEERLPGFGDIPEEHGTVFGTALHRLLELTDLELSTSLSGMAADVATAAGLRNAKDLEASARAALETEPVRRAAEREHWLELPVLVSEPGHTVEGIIDLMYREDDGSLVVADFKTDISVTEKQIAAYWRQLGTYAKMIGRITGQEVSQLVLIFCRAGGAEILRRTRG</sequence>
<dbReference type="Gene3D" id="1.10.486.10">
    <property type="entry name" value="PCRA, domain 4"/>
    <property type="match status" value="1"/>
</dbReference>
<keyword evidence="8" id="KW-0238">DNA-binding</keyword>
<evidence type="ECO:0000256" key="2">
    <source>
        <dbReference type="ARBA" id="ARBA00022741"/>
    </source>
</evidence>
<dbReference type="Gene3D" id="3.40.50.300">
    <property type="entry name" value="P-loop containing nucleotide triphosphate hydrolases"/>
    <property type="match status" value="4"/>
</dbReference>
<keyword evidence="5 14" id="KW-0347">Helicase</keyword>
<dbReference type="Pfam" id="PF13361">
    <property type="entry name" value="UvrD_C"/>
    <property type="match status" value="2"/>
</dbReference>
<dbReference type="PANTHER" id="PTHR11070">
    <property type="entry name" value="UVRD / RECB / PCRA DNA HELICASE FAMILY MEMBER"/>
    <property type="match status" value="1"/>
</dbReference>
<protein>
    <recommendedName>
        <fullName evidence="12">DNA 3'-5' helicase</fullName>
        <ecNumber evidence="12">5.6.2.4</ecNumber>
    </recommendedName>
</protein>
<keyword evidence="4 14" id="KW-0378">Hydrolase</keyword>
<evidence type="ECO:0000256" key="15">
    <source>
        <dbReference type="SAM" id="MobiDB-lite"/>
    </source>
</evidence>
<accession>A0A078MW84</accession>
<proteinExistence type="predicted"/>
<dbReference type="EMBL" id="LN483072">
    <property type="protein sequence ID" value="CEA09682.1"/>
    <property type="molecule type" value="Genomic_DNA"/>
</dbReference>
<dbReference type="AlphaFoldDB" id="A0A078MW84"/>
<dbReference type="Gene3D" id="3.90.320.10">
    <property type="match status" value="1"/>
</dbReference>
<evidence type="ECO:0000256" key="6">
    <source>
        <dbReference type="ARBA" id="ARBA00022839"/>
    </source>
</evidence>
<dbReference type="PATRIC" id="fig|1461584.3.peg.3029"/>
<evidence type="ECO:0000256" key="3">
    <source>
        <dbReference type="ARBA" id="ARBA00022763"/>
    </source>
</evidence>
<dbReference type="PROSITE" id="PS51217">
    <property type="entry name" value="UVRD_HELICASE_CTER"/>
    <property type="match status" value="1"/>
</dbReference>
<feature type="domain" description="UvrD-like helicase C-terminal" evidence="17">
    <location>
        <begin position="456"/>
        <end position="770"/>
    </location>
</feature>
<evidence type="ECO:0000256" key="7">
    <source>
        <dbReference type="ARBA" id="ARBA00022840"/>
    </source>
</evidence>
<comment type="catalytic activity">
    <reaction evidence="11">
        <text>Couples ATP hydrolysis with the unwinding of duplex DNA by translocating in the 3'-5' direction.</text>
        <dbReference type="EC" id="5.6.2.4"/>
    </reaction>
</comment>
<feature type="domain" description="UvrD-like helicase ATP-binding" evidence="16">
    <location>
        <begin position="17"/>
        <end position="455"/>
    </location>
</feature>
<dbReference type="SUPFAM" id="SSF52980">
    <property type="entry name" value="Restriction endonuclease-like"/>
    <property type="match status" value="1"/>
</dbReference>
<dbReference type="PROSITE" id="PS51198">
    <property type="entry name" value="UVRD_HELICASE_ATP_BIND"/>
    <property type="match status" value="1"/>
</dbReference>
<evidence type="ECO:0000313" key="18">
    <source>
        <dbReference type="EMBL" id="CEA09682.1"/>
    </source>
</evidence>
<comment type="catalytic activity">
    <reaction evidence="13">
        <text>ATP + H2O = ADP + phosphate + H(+)</text>
        <dbReference type="Rhea" id="RHEA:13065"/>
        <dbReference type="ChEBI" id="CHEBI:15377"/>
        <dbReference type="ChEBI" id="CHEBI:15378"/>
        <dbReference type="ChEBI" id="CHEBI:30616"/>
        <dbReference type="ChEBI" id="CHEBI:43474"/>
        <dbReference type="ChEBI" id="CHEBI:456216"/>
        <dbReference type="EC" id="5.6.2.4"/>
    </reaction>
</comment>
<evidence type="ECO:0000256" key="9">
    <source>
        <dbReference type="ARBA" id="ARBA00023204"/>
    </source>
</evidence>
<organism evidence="18">
    <name type="scientific">Arthrobacter saudimassiliensis</name>
    <dbReference type="NCBI Taxonomy" id="1461584"/>
    <lineage>
        <taxon>Bacteria</taxon>
        <taxon>Bacillati</taxon>
        <taxon>Actinomycetota</taxon>
        <taxon>Actinomycetes</taxon>
        <taxon>Micrococcales</taxon>
        <taxon>Micrococcaceae</taxon>
        <taxon>Arthrobacter</taxon>
    </lineage>
</organism>
<keyword evidence="6" id="KW-0269">Exonuclease</keyword>
<dbReference type="InterPro" id="IPR027417">
    <property type="entry name" value="P-loop_NTPase"/>
</dbReference>
<feature type="binding site" evidence="14">
    <location>
        <begin position="38"/>
        <end position="45"/>
    </location>
    <ligand>
        <name>ATP</name>
        <dbReference type="ChEBI" id="CHEBI:30616"/>
    </ligand>
</feature>
<dbReference type="GO" id="GO:0004527">
    <property type="term" value="F:exonuclease activity"/>
    <property type="evidence" value="ECO:0007669"/>
    <property type="project" value="UniProtKB-KW"/>
</dbReference>
<name>A0A078MW84_9MICC</name>
<evidence type="ECO:0000256" key="8">
    <source>
        <dbReference type="ARBA" id="ARBA00023125"/>
    </source>
</evidence>
<gene>
    <name evidence="18" type="primary">addA</name>
    <name evidence="18" type="ORF">BN1051_03054</name>
</gene>
<evidence type="ECO:0000256" key="1">
    <source>
        <dbReference type="ARBA" id="ARBA00022722"/>
    </source>
</evidence>
<dbReference type="GO" id="GO:0005829">
    <property type="term" value="C:cytosol"/>
    <property type="evidence" value="ECO:0007669"/>
    <property type="project" value="TreeGrafter"/>
</dbReference>
<dbReference type="InterPro" id="IPR014016">
    <property type="entry name" value="UvrD-like_ATP-bd"/>
</dbReference>
<dbReference type="GO" id="GO:0005524">
    <property type="term" value="F:ATP binding"/>
    <property type="evidence" value="ECO:0007669"/>
    <property type="project" value="UniProtKB-UniRule"/>
</dbReference>
<evidence type="ECO:0000259" key="17">
    <source>
        <dbReference type="PROSITE" id="PS51217"/>
    </source>
</evidence>
<evidence type="ECO:0000256" key="12">
    <source>
        <dbReference type="ARBA" id="ARBA00034808"/>
    </source>
</evidence>
<reference evidence="18" key="1">
    <citation type="submission" date="2014-07" db="EMBL/GenBank/DDBJ databases">
        <authorList>
            <person name="Urmite Genomes Urmite Genomes"/>
        </authorList>
    </citation>
    <scope>NUCLEOTIDE SEQUENCE</scope>
    <source>
        <strain evidence="18">11W110_air</strain>
    </source>
</reference>
<dbReference type="EC" id="5.6.2.4" evidence="12"/>
<evidence type="ECO:0000256" key="5">
    <source>
        <dbReference type="ARBA" id="ARBA00022806"/>
    </source>
</evidence>
<dbReference type="InterPro" id="IPR000212">
    <property type="entry name" value="DNA_helicase_UvrD/REP"/>
</dbReference>
<evidence type="ECO:0000256" key="10">
    <source>
        <dbReference type="ARBA" id="ARBA00023235"/>
    </source>
</evidence>
<dbReference type="InterPro" id="IPR011604">
    <property type="entry name" value="PDDEXK-like_dom_sf"/>
</dbReference>
<dbReference type="GO" id="GO:0000725">
    <property type="term" value="P:recombinational repair"/>
    <property type="evidence" value="ECO:0007669"/>
    <property type="project" value="TreeGrafter"/>
</dbReference>
<dbReference type="Pfam" id="PF00580">
    <property type="entry name" value="UvrD-helicase"/>
    <property type="match status" value="1"/>
</dbReference>